<name>A0A8S5L0P1_9VIRU</name>
<dbReference type="EC" id="2.7.7.48" evidence="1"/>
<evidence type="ECO:0000256" key="1">
    <source>
        <dbReference type="ARBA" id="ARBA00012494"/>
    </source>
</evidence>
<evidence type="ECO:0000256" key="2">
    <source>
        <dbReference type="ARBA" id="ARBA00022484"/>
    </source>
</evidence>
<protein>
    <recommendedName>
        <fullName evidence="1">RNA-directed RNA polymerase</fullName>
        <ecNumber evidence="1">2.7.7.48</ecNumber>
    </recommendedName>
    <alternativeName>
        <fullName evidence="7">RNA replicase beta chain</fullName>
    </alternativeName>
</protein>
<feature type="binding site" evidence="9">
    <location>
        <position position="353"/>
    </location>
    <ligand>
        <name>Mg(2+)</name>
        <dbReference type="ChEBI" id="CHEBI:18420"/>
        <label>2</label>
    </ligand>
</feature>
<dbReference type="GeneID" id="80400549"/>
<dbReference type="InterPro" id="IPR043502">
    <property type="entry name" value="DNA/RNA_pol_sf"/>
</dbReference>
<dbReference type="RefSeq" id="YP_010770962.1">
    <property type="nucleotide sequence ID" value="NC_074444.1"/>
</dbReference>
<gene>
    <name evidence="11" type="primary">SRR6960549_6_3</name>
</gene>
<keyword evidence="2 11" id="KW-0696">RNA-directed RNA polymerase</keyword>
<reference evidence="11" key="1">
    <citation type="submission" date="2020-09" db="EMBL/GenBank/DDBJ databases">
        <title>Leviviricetes taxonomy.</title>
        <authorList>
            <person name="Stockdale S.R."/>
            <person name="Callanan J."/>
            <person name="Adriaenssens E.M."/>
            <person name="Kuhn J.H."/>
            <person name="Rumnieks J."/>
            <person name="Shkoporov A."/>
            <person name="Draper L.A."/>
            <person name="Ross P."/>
            <person name="Hill C."/>
        </authorList>
    </citation>
    <scope>NUCLEOTIDE SEQUENCE</scope>
</reference>
<dbReference type="KEGG" id="vg:80400549"/>
<evidence type="ECO:0000256" key="6">
    <source>
        <dbReference type="ARBA" id="ARBA00022953"/>
    </source>
</evidence>
<evidence type="ECO:0000256" key="9">
    <source>
        <dbReference type="PIRSR" id="PIRSR605093-1"/>
    </source>
</evidence>
<feature type="domain" description="RdRp catalytic" evidence="10">
    <location>
        <begin position="338"/>
        <end position="488"/>
    </location>
</feature>
<evidence type="ECO:0000256" key="3">
    <source>
        <dbReference type="ARBA" id="ARBA00022679"/>
    </source>
</evidence>
<evidence type="ECO:0000313" key="12">
    <source>
        <dbReference type="Proteomes" id="UP000680420"/>
    </source>
</evidence>
<keyword evidence="3" id="KW-0808">Transferase</keyword>
<comment type="catalytic activity">
    <reaction evidence="8">
        <text>RNA(n) + a ribonucleoside 5'-triphosphate = RNA(n+1) + diphosphate</text>
        <dbReference type="Rhea" id="RHEA:21248"/>
        <dbReference type="Rhea" id="RHEA-COMP:14527"/>
        <dbReference type="Rhea" id="RHEA-COMP:17342"/>
        <dbReference type="ChEBI" id="CHEBI:33019"/>
        <dbReference type="ChEBI" id="CHEBI:61557"/>
        <dbReference type="ChEBI" id="CHEBI:140395"/>
        <dbReference type="EC" id="2.7.7.48"/>
    </reaction>
</comment>
<feature type="binding site" evidence="9">
    <location>
        <position position="457"/>
    </location>
    <ligand>
        <name>Mg(2+)</name>
        <dbReference type="ChEBI" id="CHEBI:18420"/>
        <label>2</label>
    </ligand>
</feature>
<evidence type="ECO:0000256" key="7">
    <source>
        <dbReference type="ARBA" id="ARBA00030248"/>
    </source>
</evidence>
<accession>A0A8S5L0P1</accession>
<dbReference type="InterPro" id="IPR007096">
    <property type="entry name" value="RNA-dir_Rpol_cat_phage"/>
</dbReference>
<evidence type="ECO:0000259" key="10">
    <source>
        <dbReference type="PROSITE" id="PS50522"/>
    </source>
</evidence>
<sequence length="654" mass="73454">MTSDDNLTNITRIVCDGLLGDFITTYPTLSCDLLKDKCTIKFLIETRGIGFLTQDLPSLDQVLLSGLQDGYVTLRGPLTKRKGPRTRVPKLLSGLWLLVFDKEGLLRSEPDPNAIFFLRSIFAIGKRFLGTHSEKSEKEAKASYIQMEKEMREPVRNWGPHFDSDISRNLSLTDGLPVSEFPLPLLNGRSEGSSLHTLLTIIQHTCDEFSEEISRYDQYSFIKSNGGNECKHGPGSVADIYQSRDKYIFEGKWSSLLDRWFPFEEFAGTTYDLASLPILTTSKLICVPKDARGPRLIASEPVSNQYCQQGMLSKLMTIIKHSSLANVIDLSKQELSRELAKKASLNQKLATIDLSSASDRLSCWVVERVFRKAPILLSQLNACRTTQISIDGLIVPLKKFASQGSATNFPVQTIVYSLLCLGVERFNRLHPLGDNYVTSDEVRRKKIKTSVRCYGDDLIVAVEDVEKLGTVLSYCGLQVNHKKSFAAGFFRESCGGDYYRGHDVTPVRLKTSSTMTPTSRHALVTSSNAFFAKGLWRTSDVILEMIEDSKSFPIVGPDVGCFGLTSYMGSYYNYLKSRWNAHLHCMMYRVRVFKDAVRRTSQSALGGMRYRLITVPDRLTVGHHDSEVTKVSDNFRWVTLPPSGGRVNMIHDRS</sequence>
<dbReference type="Pfam" id="PF03431">
    <property type="entry name" value="RNA_replicase_B"/>
    <property type="match status" value="1"/>
</dbReference>
<keyword evidence="9" id="KW-0479">Metal-binding</keyword>
<keyword evidence="4" id="KW-0548">Nucleotidyltransferase</keyword>
<keyword evidence="9" id="KW-0460">Magnesium</keyword>
<dbReference type="GO" id="GO:0000166">
    <property type="term" value="F:nucleotide binding"/>
    <property type="evidence" value="ECO:0007669"/>
    <property type="project" value="UniProtKB-KW"/>
</dbReference>
<keyword evidence="6" id="KW-0693">Viral RNA replication</keyword>
<keyword evidence="5" id="KW-0547">Nucleotide-binding</keyword>
<evidence type="ECO:0000313" key="11">
    <source>
        <dbReference type="EMBL" id="DAD51011.1"/>
    </source>
</evidence>
<dbReference type="GO" id="GO:0046872">
    <property type="term" value="F:metal ion binding"/>
    <property type="evidence" value="ECO:0007669"/>
    <property type="project" value="UniProtKB-KW"/>
</dbReference>
<evidence type="ECO:0000256" key="8">
    <source>
        <dbReference type="ARBA" id="ARBA00048744"/>
    </source>
</evidence>
<evidence type="ECO:0000256" key="4">
    <source>
        <dbReference type="ARBA" id="ARBA00022695"/>
    </source>
</evidence>
<feature type="binding site" evidence="9">
    <location>
        <position position="456"/>
    </location>
    <ligand>
        <name>Mg(2+)</name>
        <dbReference type="ChEBI" id="CHEBI:18420"/>
        <label>2</label>
    </ligand>
</feature>
<evidence type="ECO:0000256" key="5">
    <source>
        <dbReference type="ARBA" id="ARBA00022741"/>
    </source>
</evidence>
<proteinExistence type="predicted"/>
<organism evidence="11 12">
    <name type="scientific">ssRNA phage SRR6960549_6</name>
    <dbReference type="NCBI Taxonomy" id="2786543"/>
    <lineage>
        <taxon>Viruses</taxon>
        <taxon>Riboviria</taxon>
        <taxon>Orthornavirae</taxon>
        <taxon>Lenarviricota</taxon>
        <taxon>Leviviricetes</taxon>
        <taxon>Timlovirales</taxon>
        <taxon>Steitzviridae</taxon>
        <taxon>Ociwvivirus</taxon>
        <taxon>Ociwvivirus sp. 'luticola'</taxon>
    </lineage>
</organism>
<dbReference type="PROSITE" id="PS50522">
    <property type="entry name" value="RDRP_PHAGE"/>
    <property type="match status" value="1"/>
</dbReference>
<dbReference type="EMBL" id="BK013691">
    <property type="protein sequence ID" value="DAD51011.1"/>
    <property type="molecule type" value="Genomic_RNA"/>
</dbReference>
<comment type="cofactor">
    <cofactor evidence="9">
        <name>Mg(2+)</name>
        <dbReference type="ChEBI" id="CHEBI:18420"/>
    </cofactor>
    <text evidence="9">Binds 2 Mg(2+) per subunit.</text>
</comment>
<dbReference type="Proteomes" id="UP000680420">
    <property type="component" value="Segment"/>
</dbReference>
<dbReference type="GO" id="GO:0003968">
    <property type="term" value="F:RNA-directed RNA polymerase activity"/>
    <property type="evidence" value="ECO:0007669"/>
    <property type="project" value="UniProtKB-KW"/>
</dbReference>
<dbReference type="SUPFAM" id="SSF56672">
    <property type="entry name" value="DNA/RNA polymerases"/>
    <property type="match status" value="1"/>
</dbReference>
<dbReference type="GO" id="GO:0039694">
    <property type="term" value="P:viral RNA genome replication"/>
    <property type="evidence" value="ECO:0007669"/>
    <property type="project" value="InterPro"/>
</dbReference>
<dbReference type="InterPro" id="IPR005093">
    <property type="entry name" value="RNArep_beta"/>
</dbReference>